<feature type="region of interest" description="Disordered" evidence="1">
    <location>
        <begin position="120"/>
        <end position="142"/>
    </location>
</feature>
<evidence type="ECO:0000256" key="1">
    <source>
        <dbReference type="SAM" id="MobiDB-lite"/>
    </source>
</evidence>
<dbReference type="RefSeq" id="WP_070017019.1">
    <property type="nucleotide sequence ID" value="NZ_LJGW01000224.1"/>
</dbReference>
<evidence type="ECO:0000313" key="2">
    <source>
        <dbReference type="EMBL" id="OEV11408.1"/>
    </source>
</evidence>
<sequence length="142" mass="15331">MEIAPGITAYFPTPRDPATLVDWAPGFTLEVTSWGYTPDGRQLPRFAYVEAQPESYLHGSHLLIESDQEIVVHTGELNDEDVSYPAGTVIHIRRGTARQLSSRLGCIFTLYCPDLLTQPPGSPAVEGSSDTGAVVERDGGAS</sequence>
<reference evidence="2 3" key="1">
    <citation type="journal article" date="2016" name="Front. Microbiol.">
        <title>Comparative Genomics Analysis of Streptomyces Species Reveals Their Adaptation to the Marine Environment and Their Diversity at the Genomic Level.</title>
        <authorList>
            <person name="Tian X."/>
            <person name="Zhang Z."/>
            <person name="Yang T."/>
            <person name="Chen M."/>
            <person name="Li J."/>
            <person name="Chen F."/>
            <person name="Yang J."/>
            <person name="Li W."/>
            <person name="Zhang B."/>
            <person name="Zhang Z."/>
            <person name="Wu J."/>
            <person name="Zhang C."/>
            <person name="Long L."/>
            <person name="Xiao J."/>
        </authorList>
    </citation>
    <scope>NUCLEOTIDE SEQUENCE [LARGE SCALE GENOMIC DNA]</scope>
    <source>
        <strain evidence="2 3">SCSIO 10429</strain>
    </source>
</reference>
<gene>
    <name evidence="2" type="ORF">AN218_13065</name>
</gene>
<dbReference type="AlphaFoldDB" id="A0A1E7L5H1"/>
<dbReference type="InterPro" id="IPR014710">
    <property type="entry name" value="RmlC-like_jellyroll"/>
</dbReference>
<accession>A0A1E7L5H1</accession>
<name>A0A1E7L5H1_9ACTN</name>
<dbReference type="Gene3D" id="2.60.120.10">
    <property type="entry name" value="Jelly Rolls"/>
    <property type="match status" value="1"/>
</dbReference>
<organism evidence="2 3">
    <name type="scientific">Streptomyces nanshensis</name>
    <dbReference type="NCBI Taxonomy" id="518642"/>
    <lineage>
        <taxon>Bacteria</taxon>
        <taxon>Bacillati</taxon>
        <taxon>Actinomycetota</taxon>
        <taxon>Actinomycetes</taxon>
        <taxon>Kitasatosporales</taxon>
        <taxon>Streptomycetaceae</taxon>
        <taxon>Streptomyces</taxon>
    </lineage>
</organism>
<protein>
    <recommendedName>
        <fullName evidence="4">Cupin</fullName>
    </recommendedName>
</protein>
<evidence type="ECO:0008006" key="4">
    <source>
        <dbReference type="Google" id="ProtNLM"/>
    </source>
</evidence>
<dbReference type="Proteomes" id="UP000176005">
    <property type="component" value="Unassembled WGS sequence"/>
</dbReference>
<dbReference type="EMBL" id="LJGW01000224">
    <property type="protein sequence ID" value="OEV11408.1"/>
    <property type="molecule type" value="Genomic_DNA"/>
</dbReference>
<keyword evidence="3" id="KW-1185">Reference proteome</keyword>
<comment type="caution">
    <text evidence="2">The sequence shown here is derived from an EMBL/GenBank/DDBJ whole genome shotgun (WGS) entry which is preliminary data.</text>
</comment>
<evidence type="ECO:0000313" key="3">
    <source>
        <dbReference type="Proteomes" id="UP000176005"/>
    </source>
</evidence>
<proteinExistence type="predicted"/>